<dbReference type="GeneID" id="63834411"/>
<dbReference type="AlphaFoldDB" id="A0A9P4Y174"/>
<dbReference type="GO" id="GO:0003677">
    <property type="term" value="F:DNA binding"/>
    <property type="evidence" value="ECO:0007669"/>
    <property type="project" value="InterPro"/>
</dbReference>
<keyword evidence="5" id="KW-1185">Reference proteome</keyword>
<dbReference type="PANTHER" id="PTHR47425">
    <property type="entry name" value="FARB-RELATED"/>
    <property type="match status" value="1"/>
</dbReference>
<dbReference type="SMART" id="SM00906">
    <property type="entry name" value="Fungal_trans"/>
    <property type="match status" value="1"/>
</dbReference>
<dbReference type="GO" id="GO:0008270">
    <property type="term" value="F:zinc ion binding"/>
    <property type="evidence" value="ECO:0007669"/>
    <property type="project" value="InterPro"/>
</dbReference>
<proteinExistence type="predicted"/>
<evidence type="ECO:0000259" key="3">
    <source>
        <dbReference type="PROSITE" id="PS50048"/>
    </source>
</evidence>
<dbReference type="Gene3D" id="4.10.240.10">
    <property type="entry name" value="Zn(2)-C6 fungal-type DNA-binding domain"/>
    <property type="match status" value="1"/>
</dbReference>
<dbReference type="PROSITE" id="PS50048">
    <property type="entry name" value="ZN2_CY6_FUNGAL_2"/>
    <property type="match status" value="1"/>
</dbReference>
<keyword evidence="2" id="KW-0539">Nucleus</keyword>
<dbReference type="InterPro" id="IPR007219">
    <property type="entry name" value="XnlR_reg_dom"/>
</dbReference>
<dbReference type="GO" id="GO:0000981">
    <property type="term" value="F:DNA-binding transcription factor activity, RNA polymerase II-specific"/>
    <property type="evidence" value="ECO:0007669"/>
    <property type="project" value="InterPro"/>
</dbReference>
<dbReference type="InterPro" id="IPR052761">
    <property type="entry name" value="Fungal_Detox/Toxin_TFs"/>
</dbReference>
<reference evidence="4" key="1">
    <citation type="journal article" date="2020" name="Phytopathology">
        <title>Genome sequence of the chestnut blight fungus Cryphonectria parasitica EP155: A fundamental resource for an archetypical invasive plant pathogen.</title>
        <authorList>
            <person name="Crouch J.A."/>
            <person name="Dawe A."/>
            <person name="Aerts A."/>
            <person name="Barry K."/>
            <person name="Churchill A.C.L."/>
            <person name="Grimwood J."/>
            <person name="Hillman B."/>
            <person name="Milgroom M.G."/>
            <person name="Pangilinan J."/>
            <person name="Smith M."/>
            <person name="Salamov A."/>
            <person name="Schmutz J."/>
            <person name="Yadav J."/>
            <person name="Grigoriev I.V."/>
            <person name="Nuss D."/>
        </authorList>
    </citation>
    <scope>NUCLEOTIDE SEQUENCE</scope>
    <source>
        <strain evidence="4">EP155</strain>
    </source>
</reference>
<name>A0A9P4Y174_CRYP1</name>
<sequence>MDHHHSSHAGSSKIRRRANKACLACRARKVRCDVSQRGRPCMNCFLDGEACVVIGRASRRFVSTLDSEREFSLRGPEEDSYRGLPPARHGPRHESLQELLHQHAHSSTRARIQQLEWVGEQSMRFGSDVTYSYYPFLEVNNLPSILPQDVSYLEMQGCLRVPAKPILDDFVKQYYLHVHPIMPLVDEGIFWEMYGSQPGAISPKERLSLLVLQAMLFAACSYVPRKSLQTLGFVNVKSAKEALYRQTKLLFDFGAEASPIASAQAALLLSAWSPLTTSECAHASSYWLSVAIQQAKRAGAHRKDHMPDTGVPPHRRVSLKMLWSCIILQDRLLSLCSRRPIQLSKAHYDTDDEWFAACEPGLLWNEAKRGRAYNVRTKATLNAIFSLMVSLALVLTDLLTEVWPLNDEPLWEARRDQEVMQSIGSCKARLNGWYQKATAALSKSQHHRVSTDTIFGDDSHDEFQHESVTLYSNYMYMLYHSALTRLCHHEGLYLIRKFHSTQENSMSLRERALLADSRREMEQAAWAGSQCLKVLVTHRLSRWAPTTSITCISMPLLLCITKAKSLPTPSVE</sequence>
<dbReference type="CDD" id="cd00067">
    <property type="entry name" value="GAL4"/>
    <property type="match status" value="1"/>
</dbReference>
<dbReference type="InterPro" id="IPR001138">
    <property type="entry name" value="Zn2Cys6_DnaBD"/>
</dbReference>
<dbReference type="Proteomes" id="UP000803844">
    <property type="component" value="Unassembled WGS sequence"/>
</dbReference>
<gene>
    <name evidence="4" type="ORF">M406DRAFT_259208</name>
</gene>
<dbReference type="PROSITE" id="PS00463">
    <property type="entry name" value="ZN2_CY6_FUNGAL_1"/>
    <property type="match status" value="1"/>
</dbReference>
<protein>
    <recommendedName>
        <fullName evidence="3">Zn(2)-C6 fungal-type domain-containing protein</fullName>
    </recommendedName>
</protein>
<evidence type="ECO:0000313" key="4">
    <source>
        <dbReference type="EMBL" id="KAF3764618.1"/>
    </source>
</evidence>
<dbReference type="EMBL" id="MU032348">
    <property type="protein sequence ID" value="KAF3764618.1"/>
    <property type="molecule type" value="Genomic_DNA"/>
</dbReference>
<organism evidence="4 5">
    <name type="scientific">Cryphonectria parasitica (strain ATCC 38755 / EP155)</name>
    <dbReference type="NCBI Taxonomy" id="660469"/>
    <lineage>
        <taxon>Eukaryota</taxon>
        <taxon>Fungi</taxon>
        <taxon>Dikarya</taxon>
        <taxon>Ascomycota</taxon>
        <taxon>Pezizomycotina</taxon>
        <taxon>Sordariomycetes</taxon>
        <taxon>Sordariomycetidae</taxon>
        <taxon>Diaporthales</taxon>
        <taxon>Cryphonectriaceae</taxon>
        <taxon>Cryphonectria-Endothia species complex</taxon>
        <taxon>Cryphonectria</taxon>
    </lineage>
</organism>
<dbReference type="Pfam" id="PF00172">
    <property type="entry name" value="Zn_clus"/>
    <property type="match status" value="1"/>
</dbReference>
<feature type="domain" description="Zn(2)-C6 fungal-type" evidence="3">
    <location>
        <begin position="21"/>
        <end position="53"/>
    </location>
</feature>
<dbReference type="SMART" id="SM00066">
    <property type="entry name" value="GAL4"/>
    <property type="match status" value="1"/>
</dbReference>
<evidence type="ECO:0000256" key="1">
    <source>
        <dbReference type="ARBA" id="ARBA00022723"/>
    </source>
</evidence>
<dbReference type="CDD" id="cd12148">
    <property type="entry name" value="fungal_TF_MHR"/>
    <property type="match status" value="1"/>
</dbReference>
<dbReference type="OrthoDB" id="5121955at2759"/>
<evidence type="ECO:0000256" key="2">
    <source>
        <dbReference type="ARBA" id="ARBA00023242"/>
    </source>
</evidence>
<evidence type="ECO:0000313" key="5">
    <source>
        <dbReference type="Proteomes" id="UP000803844"/>
    </source>
</evidence>
<dbReference type="Pfam" id="PF04082">
    <property type="entry name" value="Fungal_trans"/>
    <property type="match status" value="1"/>
</dbReference>
<accession>A0A9P4Y174</accession>
<keyword evidence="1" id="KW-0479">Metal-binding</keyword>
<dbReference type="GO" id="GO:0006351">
    <property type="term" value="P:DNA-templated transcription"/>
    <property type="evidence" value="ECO:0007669"/>
    <property type="project" value="InterPro"/>
</dbReference>
<feature type="non-terminal residue" evidence="4">
    <location>
        <position position="572"/>
    </location>
</feature>
<dbReference type="SUPFAM" id="SSF57701">
    <property type="entry name" value="Zn2/Cys6 DNA-binding domain"/>
    <property type="match status" value="1"/>
</dbReference>
<dbReference type="PANTHER" id="PTHR47425:SF2">
    <property type="entry name" value="FARB-RELATED"/>
    <property type="match status" value="1"/>
</dbReference>
<dbReference type="InterPro" id="IPR036864">
    <property type="entry name" value="Zn2-C6_fun-type_DNA-bd_sf"/>
</dbReference>
<comment type="caution">
    <text evidence="4">The sequence shown here is derived from an EMBL/GenBank/DDBJ whole genome shotgun (WGS) entry which is preliminary data.</text>
</comment>
<dbReference type="RefSeq" id="XP_040775579.1">
    <property type="nucleotide sequence ID" value="XM_040917282.1"/>
</dbReference>